<feature type="chain" id="PRO_5003334994" evidence="1">
    <location>
        <begin position="23"/>
        <end position="97"/>
    </location>
</feature>
<name>F5Y519_RAMTT</name>
<evidence type="ECO:0000313" key="2">
    <source>
        <dbReference type="EMBL" id="AEG93859.1"/>
    </source>
</evidence>
<sequence length="97" mass="10276">MLKTTTLAAALVSLAAAGLAGCDVQKTQEGNVTVPKYEVEKTQSGNVTLPGYKVTPPDVQVSTTEKSVTVPNVDVNVKKEEKKIEVPTVQVKPAPDR</sequence>
<dbReference type="EMBL" id="CP000245">
    <property type="protein sequence ID" value="AEG93859.1"/>
    <property type="molecule type" value="Genomic_DNA"/>
</dbReference>
<dbReference type="AlphaFoldDB" id="F5Y519"/>
<dbReference type="Proteomes" id="UP000008385">
    <property type="component" value="Chromosome"/>
</dbReference>
<evidence type="ECO:0000256" key="1">
    <source>
        <dbReference type="SAM" id="SignalP"/>
    </source>
</evidence>
<dbReference type="OrthoDB" id="8912425at2"/>
<dbReference type="PATRIC" id="fig|365046.3.peg.2822"/>
<organism evidence="2 3">
    <name type="scientific">Ramlibacter tataouinensis (strain ATCC BAA-407 / DSM 14655 / LMG 21543 / TTB310)</name>
    <dbReference type="NCBI Taxonomy" id="365046"/>
    <lineage>
        <taxon>Bacteria</taxon>
        <taxon>Pseudomonadati</taxon>
        <taxon>Pseudomonadota</taxon>
        <taxon>Betaproteobacteria</taxon>
        <taxon>Burkholderiales</taxon>
        <taxon>Comamonadaceae</taxon>
        <taxon>Ramlibacter</taxon>
    </lineage>
</organism>
<dbReference type="STRING" id="365046.Rta_27560"/>
<reference evidence="3" key="1">
    <citation type="submission" date="2006-01" db="EMBL/GenBank/DDBJ databases">
        <title>Genome of the cyst-dividing bacterium Ramlibacter tataouinensis.</title>
        <authorList>
            <person name="Barakat M."/>
            <person name="Ortet P."/>
            <person name="De Luca G."/>
            <person name="Jourlin-Castelli C."/>
            <person name="Ansaldi M."/>
            <person name="Py B."/>
            <person name="Fichant G."/>
            <person name="Coutinho P."/>
            <person name="Voulhoux R."/>
            <person name="Bastien O."/>
            <person name="Roy S."/>
            <person name="Marechal E."/>
            <person name="Henrissat B."/>
            <person name="Quentin Y."/>
            <person name="Noirot P."/>
            <person name="Filloux A."/>
            <person name="Mejean V."/>
            <person name="DuBow M."/>
            <person name="Barras F."/>
            <person name="Heulin T."/>
        </authorList>
    </citation>
    <scope>NUCLEOTIDE SEQUENCE [LARGE SCALE GENOMIC DNA]</scope>
    <source>
        <strain evidence="3">ATCC BAA-407 / DSM 14655 / LMG 21543 / TTB310</strain>
    </source>
</reference>
<protein>
    <submittedName>
        <fullName evidence="2">Uncharacterized protein</fullName>
    </submittedName>
</protein>
<reference evidence="2 3" key="2">
    <citation type="journal article" date="2011" name="PLoS ONE">
        <title>The Cyst-Dividing Bacterium Ramlibacter tataouinensis TTB310 Genome Reveals a Well-Stocked Toolbox for Adaptation to a Desert Environment.</title>
        <authorList>
            <person name="De Luca G."/>
            <person name="Barakat M."/>
            <person name="Ortet P."/>
            <person name="Fochesato S."/>
            <person name="Jourlin-Castelli C."/>
            <person name="Ansaldi M."/>
            <person name="Py B."/>
            <person name="Fichant G."/>
            <person name="Coutinho P.M."/>
            <person name="Voulhoux R."/>
            <person name="Bastien O."/>
            <person name="Marechal E."/>
            <person name="Henrissat B."/>
            <person name="Quentin Y."/>
            <person name="Noirot P."/>
            <person name="Filloux A."/>
            <person name="Mejean V."/>
            <person name="Dubow M.S."/>
            <person name="Barras F."/>
            <person name="Barbe V."/>
            <person name="Weissenbach J."/>
            <person name="Mihalcescu I."/>
            <person name="Vermeglio A."/>
            <person name="Achouak W."/>
            <person name="Heulin T."/>
        </authorList>
    </citation>
    <scope>NUCLEOTIDE SEQUENCE [LARGE SCALE GENOMIC DNA]</scope>
    <source>
        <strain evidence="3">ATCC BAA-407 / DSM 14655 / LMG 21543 / TTB310</strain>
    </source>
</reference>
<feature type="signal peptide" evidence="1">
    <location>
        <begin position="1"/>
        <end position="22"/>
    </location>
</feature>
<dbReference type="RefSeq" id="WP_013902090.1">
    <property type="nucleotide sequence ID" value="NC_015677.1"/>
</dbReference>
<dbReference type="KEGG" id="rta:Rta_27560"/>
<evidence type="ECO:0000313" key="3">
    <source>
        <dbReference type="Proteomes" id="UP000008385"/>
    </source>
</evidence>
<keyword evidence="1" id="KW-0732">Signal</keyword>
<keyword evidence="3" id="KW-1185">Reference proteome</keyword>
<dbReference type="HOGENOM" id="CLU_182920_0_0_4"/>
<gene>
    <name evidence="2" type="ordered locus">Rta_27560</name>
</gene>
<dbReference type="PROSITE" id="PS51257">
    <property type="entry name" value="PROKAR_LIPOPROTEIN"/>
    <property type="match status" value="1"/>
</dbReference>
<accession>F5Y519</accession>
<proteinExistence type="predicted"/>